<keyword evidence="6 12" id="KW-0028">Amino-acid biosynthesis</keyword>
<protein>
    <recommendedName>
        <fullName evidence="4 12">4-hydroxy-tetrahydrodipicolinate synthase</fullName>
        <shortName evidence="12">HTPA synthase</shortName>
        <ecNumber evidence="4 12">4.3.3.7</ecNumber>
    </recommendedName>
</protein>
<dbReference type="SMART" id="SM01130">
    <property type="entry name" value="DHDPS"/>
    <property type="match status" value="1"/>
</dbReference>
<evidence type="ECO:0000256" key="7">
    <source>
        <dbReference type="ARBA" id="ARBA00022915"/>
    </source>
</evidence>
<dbReference type="PROSITE" id="PS00666">
    <property type="entry name" value="DHDPS_2"/>
    <property type="match status" value="1"/>
</dbReference>
<comment type="caution">
    <text evidence="12">Was originally thought to be a dihydrodipicolinate synthase (DHDPS), catalyzing the condensation of (S)-aspartate-beta-semialdehyde [(S)-ASA] and pyruvate to dihydrodipicolinate (DHDP). However, it was shown in E.coli that the product of the enzymatic reaction is not dihydrodipicolinate but in fact (4S)-4-hydroxy-2,3,4,5-tetrahydro-(2S)-dipicolinic acid (HTPA), and that the consecutive dehydration reaction leading to DHDP is not spontaneous but catalyzed by DapB.</text>
</comment>
<comment type="similarity">
    <text evidence="3 12 13">Belongs to the DapA family.</text>
</comment>
<feature type="active site" description="Proton donor/acceptor" evidence="12">
    <location>
        <position position="136"/>
    </location>
</feature>
<keyword evidence="5 12" id="KW-0963">Cytoplasm</keyword>
<evidence type="ECO:0000256" key="9">
    <source>
        <dbReference type="ARBA" id="ARBA00023239"/>
    </source>
</evidence>
<name>A0ABP6USJ3_9FLAO</name>
<feature type="site" description="Part of a proton relay during catalysis" evidence="12">
    <location>
        <position position="110"/>
    </location>
</feature>
<feature type="binding site" evidence="12">
    <location>
        <position position="206"/>
    </location>
    <ligand>
        <name>pyruvate</name>
        <dbReference type="ChEBI" id="CHEBI:15361"/>
    </ligand>
</feature>
<comment type="pathway">
    <text evidence="2 12">Amino-acid biosynthesis; L-lysine biosynthesis via DAP pathway; (S)-tetrahydrodipicolinate from L-aspartate: step 3/4.</text>
</comment>
<evidence type="ECO:0000256" key="3">
    <source>
        <dbReference type="ARBA" id="ARBA00007592"/>
    </source>
</evidence>
<keyword evidence="15" id="KW-1185">Reference proteome</keyword>
<dbReference type="Gene3D" id="3.20.20.70">
    <property type="entry name" value="Aldolase class I"/>
    <property type="match status" value="1"/>
</dbReference>
<proteinExistence type="inferred from homology"/>
<evidence type="ECO:0000256" key="12">
    <source>
        <dbReference type="HAMAP-Rule" id="MF_00418"/>
    </source>
</evidence>
<dbReference type="PANTHER" id="PTHR12128">
    <property type="entry name" value="DIHYDRODIPICOLINATE SYNTHASE"/>
    <property type="match status" value="1"/>
</dbReference>
<evidence type="ECO:0000256" key="2">
    <source>
        <dbReference type="ARBA" id="ARBA00005120"/>
    </source>
</evidence>
<feature type="binding site" evidence="12">
    <location>
        <position position="48"/>
    </location>
    <ligand>
        <name>pyruvate</name>
        <dbReference type="ChEBI" id="CHEBI:15361"/>
    </ligand>
</feature>
<feature type="site" description="Part of a proton relay during catalysis" evidence="12">
    <location>
        <position position="47"/>
    </location>
</feature>
<dbReference type="InterPro" id="IPR020625">
    <property type="entry name" value="Schiff_base-form_aldolases_AS"/>
</dbReference>
<feature type="active site" description="Schiff-base intermediate with substrate" evidence="12">
    <location>
        <position position="164"/>
    </location>
</feature>
<reference evidence="15" key="1">
    <citation type="journal article" date="2019" name="Int. J. Syst. Evol. Microbiol.">
        <title>The Global Catalogue of Microorganisms (GCM) 10K type strain sequencing project: providing services to taxonomists for standard genome sequencing and annotation.</title>
        <authorList>
            <consortium name="The Broad Institute Genomics Platform"/>
            <consortium name="The Broad Institute Genome Sequencing Center for Infectious Disease"/>
            <person name="Wu L."/>
            <person name="Ma J."/>
        </authorList>
    </citation>
    <scope>NUCLEOTIDE SEQUENCE [LARGE SCALE GENOMIC DNA]</scope>
    <source>
        <strain evidence="15">JCM 17106</strain>
    </source>
</reference>
<comment type="caution">
    <text evidence="14">The sequence shown here is derived from an EMBL/GenBank/DDBJ whole genome shotgun (WGS) entry which is preliminary data.</text>
</comment>
<dbReference type="Proteomes" id="UP001500459">
    <property type="component" value="Unassembled WGS sequence"/>
</dbReference>
<dbReference type="SUPFAM" id="SSF51569">
    <property type="entry name" value="Aldolase"/>
    <property type="match status" value="1"/>
</dbReference>
<dbReference type="PIRSF" id="PIRSF001365">
    <property type="entry name" value="DHDPS"/>
    <property type="match status" value="1"/>
</dbReference>
<comment type="function">
    <text evidence="1 12">Catalyzes the condensation of (S)-aspartate-beta-semialdehyde [(S)-ASA] and pyruvate to 4-hydroxy-tetrahydrodipicolinate (HTPA).</text>
</comment>
<keyword evidence="7 12" id="KW-0220">Diaminopimelate biosynthesis</keyword>
<dbReference type="InterPro" id="IPR013785">
    <property type="entry name" value="Aldolase_TIM"/>
</dbReference>
<dbReference type="NCBIfam" id="TIGR00674">
    <property type="entry name" value="dapA"/>
    <property type="match status" value="1"/>
</dbReference>
<comment type="subcellular location">
    <subcellularLocation>
        <location evidence="12">Cytoplasm</location>
    </subcellularLocation>
</comment>
<dbReference type="EC" id="4.3.3.7" evidence="4 12"/>
<evidence type="ECO:0000256" key="1">
    <source>
        <dbReference type="ARBA" id="ARBA00003294"/>
    </source>
</evidence>
<evidence type="ECO:0000313" key="15">
    <source>
        <dbReference type="Proteomes" id="UP001500459"/>
    </source>
</evidence>
<dbReference type="EMBL" id="BAABCW010000018">
    <property type="protein sequence ID" value="GAA3517559.1"/>
    <property type="molecule type" value="Genomic_DNA"/>
</dbReference>
<gene>
    <name evidence="12 14" type="primary">dapA</name>
    <name evidence="14" type="ORF">GCM10022393_34580</name>
</gene>
<evidence type="ECO:0000313" key="14">
    <source>
        <dbReference type="EMBL" id="GAA3517559.1"/>
    </source>
</evidence>
<dbReference type="InterPro" id="IPR002220">
    <property type="entry name" value="DapA-like"/>
</dbReference>
<evidence type="ECO:0000256" key="13">
    <source>
        <dbReference type="PIRNR" id="PIRNR001365"/>
    </source>
</evidence>
<dbReference type="RefSeq" id="WP_344929592.1">
    <property type="nucleotide sequence ID" value="NZ_BAABCW010000018.1"/>
</dbReference>
<accession>A0ABP6USJ3</accession>
<evidence type="ECO:0000256" key="10">
    <source>
        <dbReference type="ARBA" id="ARBA00023270"/>
    </source>
</evidence>
<dbReference type="PRINTS" id="PR00146">
    <property type="entry name" value="DHPICSNTHASE"/>
</dbReference>
<keyword evidence="9 12" id="KW-0456">Lyase</keyword>
<sequence>MSGFLRGTGVALATPFNDDGSIDYKGLTSLVEFCVQGKVEYLVVLGTTAESVTLTKKEKKEVVAHIVKINNKRLPLVIGIGGNNTSAILDEIKDTDVSDFAAILSVVPMYNKPSQEGIFQHYKVINDHSPLPVLLYNVPSRTGVNMTAETTLRLAELDKIVGVKEATGDFTQVLQILKDRPKDFLVISGDDALALPAVVAGGDGVISVVGQGFPIEFSEMIRLGLSRQVDQAYEILYSLLPVLEYAFAEGNPAGIKSILKSKSICNDTVRLPLVSVSDELQQKIQAYIQSN</sequence>
<evidence type="ECO:0000256" key="4">
    <source>
        <dbReference type="ARBA" id="ARBA00012086"/>
    </source>
</evidence>
<dbReference type="PANTHER" id="PTHR12128:SF66">
    <property type="entry name" value="4-HYDROXY-2-OXOGLUTARATE ALDOLASE, MITOCHONDRIAL"/>
    <property type="match status" value="1"/>
</dbReference>
<keyword evidence="8 12" id="KW-0457">Lysine biosynthesis</keyword>
<dbReference type="HAMAP" id="MF_00418">
    <property type="entry name" value="DapA"/>
    <property type="match status" value="1"/>
</dbReference>
<comment type="subunit">
    <text evidence="12">Homotetramer; dimer of dimers.</text>
</comment>
<dbReference type="Pfam" id="PF00701">
    <property type="entry name" value="DHDPS"/>
    <property type="match status" value="1"/>
</dbReference>
<evidence type="ECO:0000256" key="8">
    <source>
        <dbReference type="ARBA" id="ARBA00023154"/>
    </source>
</evidence>
<organism evidence="14 15">
    <name type="scientific">Aquimarina addita</name>
    <dbReference type="NCBI Taxonomy" id="870485"/>
    <lineage>
        <taxon>Bacteria</taxon>
        <taxon>Pseudomonadati</taxon>
        <taxon>Bacteroidota</taxon>
        <taxon>Flavobacteriia</taxon>
        <taxon>Flavobacteriales</taxon>
        <taxon>Flavobacteriaceae</taxon>
        <taxon>Aquimarina</taxon>
    </lineage>
</organism>
<evidence type="ECO:0000256" key="6">
    <source>
        <dbReference type="ARBA" id="ARBA00022605"/>
    </source>
</evidence>
<dbReference type="CDD" id="cd00950">
    <property type="entry name" value="DHDPS"/>
    <property type="match status" value="1"/>
</dbReference>
<keyword evidence="10 12" id="KW-0704">Schiff base</keyword>
<evidence type="ECO:0000256" key="11">
    <source>
        <dbReference type="ARBA" id="ARBA00047836"/>
    </source>
</evidence>
<evidence type="ECO:0000256" key="5">
    <source>
        <dbReference type="ARBA" id="ARBA00022490"/>
    </source>
</evidence>
<comment type="catalytic activity">
    <reaction evidence="11 12">
        <text>L-aspartate 4-semialdehyde + pyruvate = (2S,4S)-4-hydroxy-2,3,4,5-tetrahydrodipicolinate + H2O + H(+)</text>
        <dbReference type="Rhea" id="RHEA:34171"/>
        <dbReference type="ChEBI" id="CHEBI:15361"/>
        <dbReference type="ChEBI" id="CHEBI:15377"/>
        <dbReference type="ChEBI" id="CHEBI:15378"/>
        <dbReference type="ChEBI" id="CHEBI:67139"/>
        <dbReference type="ChEBI" id="CHEBI:537519"/>
        <dbReference type="EC" id="4.3.3.7"/>
    </reaction>
</comment>
<dbReference type="InterPro" id="IPR005263">
    <property type="entry name" value="DapA"/>
</dbReference>